<dbReference type="SMART" id="SM00646">
    <property type="entry name" value="Ami_3"/>
    <property type="match status" value="1"/>
</dbReference>
<accession>A0A1F4RCT4</accession>
<feature type="signal peptide" evidence="2">
    <location>
        <begin position="1"/>
        <end position="21"/>
    </location>
</feature>
<dbReference type="Proteomes" id="UP000176938">
    <property type="component" value="Unassembled WGS sequence"/>
</dbReference>
<dbReference type="InterPro" id="IPR002508">
    <property type="entry name" value="MurNAc-LAA_cat"/>
</dbReference>
<gene>
    <name evidence="4" type="ORF">A3H38_01165</name>
</gene>
<dbReference type="GO" id="GO:0009253">
    <property type="term" value="P:peptidoglycan catabolic process"/>
    <property type="evidence" value="ECO:0007669"/>
    <property type="project" value="InterPro"/>
</dbReference>
<keyword evidence="2" id="KW-0732">Signal</keyword>
<dbReference type="GO" id="GO:0008745">
    <property type="term" value="F:N-acetylmuramoyl-L-alanine amidase activity"/>
    <property type="evidence" value="ECO:0007669"/>
    <property type="project" value="InterPro"/>
</dbReference>
<feature type="domain" description="MurNAc-LAA" evidence="3">
    <location>
        <begin position="223"/>
        <end position="331"/>
    </location>
</feature>
<evidence type="ECO:0000313" key="5">
    <source>
        <dbReference type="Proteomes" id="UP000176938"/>
    </source>
</evidence>
<protein>
    <recommendedName>
        <fullName evidence="3">MurNAc-LAA domain-containing protein</fullName>
    </recommendedName>
</protein>
<dbReference type="CDD" id="cd02696">
    <property type="entry name" value="MurNAc-LAA"/>
    <property type="match status" value="1"/>
</dbReference>
<dbReference type="AlphaFoldDB" id="A0A1F4RCT4"/>
<evidence type="ECO:0000313" key="4">
    <source>
        <dbReference type="EMBL" id="OGC05992.1"/>
    </source>
</evidence>
<dbReference type="PANTHER" id="PTHR30404">
    <property type="entry name" value="N-ACETYLMURAMOYL-L-ALANINE AMIDASE"/>
    <property type="match status" value="1"/>
</dbReference>
<sequence length="339" mass="37918">MRPSYCYAIILTLVLALSTLADPPQVTKIEAKRDRGFDYLDIYATGQIKVQGLLLEDTLVLEFPEATIAQNVELSKKPSRRIANITANNTQVIITLKNKIDYDIVNVFGYNKSVVEISDRLDRAEKIMLAWEEANLKQTSLALKPYELTPPASASQQPLWGKTIVLDPGHGGEDPGAAAQGGTFEKHLTLATAQHTAKLLQAAGATVYLTRNEDRRSSLKDIVNFTNKIKPDIFVSLHYNYSHKRDVSGIETYYYNNDSRSLAKVMHWMLLNGLARKDHGLRRAKFYVVNHSKVPAILLEPLYLSNAKEAQLAASPAFQQQIASNIVRGVKAYFRSKSR</sequence>
<dbReference type="Pfam" id="PF01520">
    <property type="entry name" value="Amidase_3"/>
    <property type="match status" value="1"/>
</dbReference>
<organism evidence="4 5">
    <name type="scientific">candidate division WOR-1 bacterium RIFCSPLOWO2_02_FULL_46_20</name>
    <dbReference type="NCBI Taxonomy" id="1802567"/>
    <lineage>
        <taxon>Bacteria</taxon>
        <taxon>Bacillati</taxon>
        <taxon>Saganbacteria</taxon>
    </lineage>
</organism>
<proteinExistence type="predicted"/>
<keyword evidence="1" id="KW-0378">Hydrolase</keyword>
<dbReference type="Gene3D" id="3.40.630.40">
    <property type="entry name" value="Zn-dependent exopeptidases"/>
    <property type="match status" value="1"/>
</dbReference>
<dbReference type="SUPFAM" id="SSF53187">
    <property type="entry name" value="Zn-dependent exopeptidases"/>
    <property type="match status" value="1"/>
</dbReference>
<comment type="caution">
    <text evidence="4">The sequence shown here is derived from an EMBL/GenBank/DDBJ whole genome shotgun (WGS) entry which is preliminary data.</text>
</comment>
<evidence type="ECO:0000256" key="2">
    <source>
        <dbReference type="SAM" id="SignalP"/>
    </source>
</evidence>
<dbReference type="EMBL" id="METP01000030">
    <property type="protein sequence ID" value="OGC05992.1"/>
    <property type="molecule type" value="Genomic_DNA"/>
</dbReference>
<evidence type="ECO:0000259" key="3">
    <source>
        <dbReference type="SMART" id="SM00646"/>
    </source>
</evidence>
<dbReference type="InterPro" id="IPR050695">
    <property type="entry name" value="N-acetylmuramoyl_amidase_3"/>
</dbReference>
<dbReference type="PANTHER" id="PTHR30404:SF0">
    <property type="entry name" value="N-ACETYLMURAMOYL-L-ALANINE AMIDASE AMIC"/>
    <property type="match status" value="1"/>
</dbReference>
<feature type="chain" id="PRO_5009514180" description="MurNAc-LAA domain-containing protein" evidence="2">
    <location>
        <begin position="22"/>
        <end position="339"/>
    </location>
</feature>
<name>A0A1F4RCT4_UNCSA</name>
<dbReference type="GO" id="GO:0030288">
    <property type="term" value="C:outer membrane-bounded periplasmic space"/>
    <property type="evidence" value="ECO:0007669"/>
    <property type="project" value="TreeGrafter"/>
</dbReference>
<reference evidence="4 5" key="1">
    <citation type="journal article" date="2016" name="Nat. Commun.">
        <title>Thousands of microbial genomes shed light on interconnected biogeochemical processes in an aquifer system.</title>
        <authorList>
            <person name="Anantharaman K."/>
            <person name="Brown C.T."/>
            <person name="Hug L.A."/>
            <person name="Sharon I."/>
            <person name="Castelle C.J."/>
            <person name="Probst A.J."/>
            <person name="Thomas B.C."/>
            <person name="Singh A."/>
            <person name="Wilkins M.J."/>
            <person name="Karaoz U."/>
            <person name="Brodie E.L."/>
            <person name="Williams K.H."/>
            <person name="Hubbard S.S."/>
            <person name="Banfield J.F."/>
        </authorList>
    </citation>
    <scope>NUCLEOTIDE SEQUENCE [LARGE SCALE GENOMIC DNA]</scope>
</reference>
<evidence type="ECO:0000256" key="1">
    <source>
        <dbReference type="ARBA" id="ARBA00022801"/>
    </source>
</evidence>